<proteinExistence type="predicted"/>
<accession>A0AA95S9J0</accession>
<dbReference type="AlphaFoldDB" id="A0AA95S9J0"/>
<keyword evidence="3" id="KW-1185">Reference proteome</keyword>
<gene>
    <name evidence="2" type="ORF">QNH39_03965</name>
</gene>
<name>A0AA95S9J0_9BACI</name>
<protein>
    <submittedName>
        <fullName evidence="2">Uncharacterized protein</fullName>
    </submittedName>
</protein>
<feature type="transmembrane region" description="Helical" evidence="1">
    <location>
        <begin position="94"/>
        <end position="112"/>
    </location>
</feature>
<reference evidence="2" key="1">
    <citation type="submission" date="2023-05" db="EMBL/GenBank/DDBJ databases">
        <title>Comparative genomics of Bacillaceae isolates and their secondary metabolite potential.</title>
        <authorList>
            <person name="Song L."/>
            <person name="Nielsen L.J."/>
            <person name="Mohite O."/>
            <person name="Xu X."/>
            <person name="Weber T."/>
            <person name="Kovacs A.T."/>
        </authorList>
    </citation>
    <scope>NUCLEOTIDE SEQUENCE</scope>
    <source>
        <strain evidence="2">XLM17</strain>
    </source>
</reference>
<evidence type="ECO:0000313" key="2">
    <source>
        <dbReference type="EMBL" id="WHY87030.1"/>
    </source>
</evidence>
<sequence length="148" mass="16760">MNPKEKLLWSIALPGFGQLLNGKYFKGIILISLEIAINVQSDFNELILLSFNGEIEKAIVHTEYQWLMFYPCVYFFAMWDAYKDAGGGKEPYSFLPFAFSAYLVTVGLMYSARVKLFGVLLGTVWFPMLCVIPGVIIGSLLKKVLRKN</sequence>
<feature type="transmembrane region" description="Helical" evidence="1">
    <location>
        <begin position="118"/>
        <end position="141"/>
    </location>
</feature>
<evidence type="ECO:0000313" key="3">
    <source>
        <dbReference type="Proteomes" id="UP001178288"/>
    </source>
</evidence>
<evidence type="ECO:0000256" key="1">
    <source>
        <dbReference type="SAM" id="Phobius"/>
    </source>
</evidence>
<keyword evidence="1" id="KW-0812">Transmembrane</keyword>
<dbReference type="RefSeq" id="WP_066082848.1">
    <property type="nucleotide sequence ID" value="NZ_CP126114.1"/>
</dbReference>
<keyword evidence="1" id="KW-1133">Transmembrane helix</keyword>
<dbReference type="EMBL" id="CP126114">
    <property type="protein sequence ID" value="WHY87030.1"/>
    <property type="molecule type" value="Genomic_DNA"/>
</dbReference>
<organism evidence="2 3">
    <name type="scientific">Neobacillus novalis</name>
    <dbReference type="NCBI Taxonomy" id="220687"/>
    <lineage>
        <taxon>Bacteria</taxon>
        <taxon>Bacillati</taxon>
        <taxon>Bacillota</taxon>
        <taxon>Bacilli</taxon>
        <taxon>Bacillales</taxon>
        <taxon>Bacillaceae</taxon>
        <taxon>Neobacillus</taxon>
    </lineage>
</organism>
<keyword evidence="1" id="KW-0472">Membrane</keyword>
<dbReference type="KEGG" id="nnv:QNH39_03965"/>
<dbReference type="Proteomes" id="UP001178288">
    <property type="component" value="Chromosome"/>
</dbReference>